<sequence>MLRRNALASQAGKRALKSRSGDVMSSPEGALTALLIACWGWRSWALLYSSYSVADAVTPRRGGGATCAVAGALVLASVLVRMTPAADLPALSLANRLLGVPSEVYTLYFAHKYVAPALGSRRFAVLLYALTLFSVVENLYSIYSDLERLQ</sequence>
<organism evidence="1 2">
    <name type="scientific">Iphiclides podalirius</name>
    <name type="common">scarce swallowtail</name>
    <dbReference type="NCBI Taxonomy" id="110791"/>
    <lineage>
        <taxon>Eukaryota</taxon>
        <taxon>Metazoa</taxon>
        <taxon>Ecdysozoa</taxon>
        <taxon>Arthropoda</taxon>
        <taxon>Hexapoda</taxon>
        <taxon>Insecta</taxon>
        <taxon>Pterygota</taxon>
        <taxon>Neoptera</taxon>
        <taxon>Endopterygota</taxon>
        <taxon>Lepidoptera</taxon>
        <taxon>Glossata</taxon>
        <taxon>Ditrysia</taxon>
        <taxon>Papilionoidea</taxon>
        <taxon>Papilionidae</taxon>
        <taxon>Papilioninae</taxon>
        <taxon>Iphiclides</taxon>
    </lineage>
</organism>
<keyword evidence="2" id="KW-1185">Reference proteome</keyword>
<gene>
    <name evidence="1" type="ORF">IPOD504_LOCUS115</name>
</gene>
<reference evidence="1" key="1">
    <citation type="submission" date="2022-03" db="EMBL/GenBank/DDBJ databases">
        <authorList>
            <person name="Martin H S."/>
        </authorList>
    </citation>
    <scope>NUCLEOTIDE SEQUENCE</scope>
</reference>
<feature type="non-terminal residue" evidence="1">
    <location>
        <position position="150"/>
    </location>
</feature>
<protein>
    <submittedName>
        <fullName evidence="1">Uncharacterized protein</fullName>
    </submittedName>
</protein>
<proteinExistence type="predicted"/>
<dbReference type="EMBL" id="OW152813">
    <property type="protein sequence ID" value="CAH2034400.1"/>
    <property type="molecule type" value="Genomic_DNA"/>
</dbReference>
<dbReference type="Proteomes" id="UP000837857">
    <property type="component" value="Chromosome 1"/>
</dbReference>
<evidence type="ECO:0000313" key="1">
    <source>
        <dbReference type="EMBL" id="CAH2034400.1"/>
    </source>
</evidence>
<accession>A0ABN8HNA7</accession>
<evidence type="ECO:0000313" key="2">
    <source>
        <dbReference type="Proteomes" id="UP000837857"/>
    </source>
</evidence>
<name>A0ABN8HNA7_9NEOP</name>